<evidence type="ECO:0000313" key="5">
    <source>
        <dbReference type="RefSeq" id="XP_025778061.1"/>
    </source>
</evidence>
<evidence type="ECO:0000256" key="1">
    <source>
        <dbReference type="SAM" id="MobiDB-lite"/>
    </source>
</evidence>
<dbReference type="GO" id="GO:0005765">
    <property type="term" value="C:lysosomal membrane"/>
    <property type="evidence" value="ECO:0007669"/>
    <property type="project" value="TreeGrafter"/>
</dbReference>
<gene>
    <name evidence="5" type="primary">HGSNAT</name>
</gene>
<sequence>MAVIERMDNNKCRQGCGELEHSDFCANEVRFPKRTENLAGGVLRGGMAGARAAALPGRWNCGAPEQGSHSPQPDGEKPPAVLGLNSRVNVRHRVKTHSGAGRVLTAGAGCPNSKPISRALREILQLRGCQGQLMSRFAGALRFCWEAAEPADLDKKRHVELKMDQALLLIHNELHGTNLTVYWNSERCYHCSFQVLVNVSWSGKPGKPSTAAVAVSTQHGSILQLNDTVEEKEVCRLEYKFGEFGNYSLLVKHVHNGVNEIACDVVVNKNPIDSNLPVCVAFLIGVAIIIAVSFLRFLLSLDDFHNWISKAINSRETDRLINSELGSPSRADSLGGDTQPGGWCPPASPPRLRCVDTFRGIALILMVFVNYGGGKYWYFKHSSWNGLTVADLVFPWFVFIMGSSIFLSMTSILQRGCSKLKLMGKIGWRSFLLICIGMFIVNPNYCLGPLSWDKVRIPGVLQRLGVTYFVVAVLELIFAKPVPESCASERSCFSLRDIIFSWPQWLFILMLESIWLGLTFFLPVPGCPTGYLGPGGIGDLGKYPNCTGGAAGYIDRLLLGDDHIYQHPSSAVLYHTEVAYDPEGILGTINSIVMAFLGVQAGKILLYYKDQTKDILIRFTAWCCFLGLISIALTKISENEGFIPINKNLWSISYVTTLSSFAFFILLILYPIVDVKGLWTGTPFFYPGMNSILVYVGHEVFENYFPFQWKLGDNQSHKEHLTQNIVASALWVLIAYILYKKKVFWKI</sequence>
<keyword evidence="2" id="KW-1133">Transmembrane helix</keyword>
<protein>
    <submittedName>
        <fullName evidence="5">Heparan-alpha-glucosaminide N-acetyltransferase</fullName>
    </submittedName>
</protein>
<name>A0A6P6HRL6_PUMCO</name>
<proteinExistence type="predicted"/>
<feature type="transmembrane region" description="Helical" evidence="2">
    <location>
        <begin position="357"/>
        <end position="373"/>
    </location>
</feature>
<dbReference type="GO" id="GO:0007041">
    <property type="term" value="P:lysosomal transport"/>
    <property type="evidence" value="ECO:0007669"/>
    <property type="project" value="TreeGrafter"/>
</dbReference>
<reference evidence="5" key="1">
    <citation type="submission" date="2025-08" db="UniProtKB">
        <authorList>
            <consortium name="RefSeq"/>
        </authorList>
    </citation>
    <scope>IDENTIFICATION</scope>
    <source>
        <tissue evidence="5">Blood</tissue>
    </source>
</reference>
<evidence type="ECO:0000259" key="3">
    <source>
        <dbReference type="Pfam" id="PF07786"/>
    </source>
</evidence>
<feature type="region of interest" description="Disordered" evidence="1">
    <location>
        <begin position="58"/>
        <end position="81"/>
    </location>
</feature>
<feature type="transmembrane region" description="Helical" evidence="2">
    <location>
        <begin position="585"/>
        <end position="608"/>
    </location>
</feature>
<dbReference type="Proteomes" id="UP000515131">
    <property type="component" value="Unplaced"/>
</dbReference>
<accession>A0A6P6HRL6</accession>
<feature type="transmembrane region" description="Helical" evidence="2">
    <location>
        <begin position="684"/>
        <end position="701"/>
    </location>
</feature>
<dbReference type="RefSeq" id="XP_025778061.1">
    <property type="nucleotide sequence ID" value="XM_025922276.1"/>
</dbReference>
<feature type="transmembrane region" description="Helical" evidence="2">
    <location>
        <begin position="465"/>
        <end position="483"/>
    </location>
</feature>
<evidence type="ECO:0000256" key="2">
    <source>
        <dbReference type="SAM" id="Phobius"/>
    </source>
</evidence>
<dbReference type="Pfam" id="PF07786">
    <property type="entry name" value="HGSNAT_cat"/>
    <property type="match status" value="1"/>
</dbReference>
<dbReference type="CTD" id="138050"/>
<dbReference type="InterPro" id="IPR012429">
    <property type="entry name" value="HGSNAT_cat"/>
</dbReference>
<organism evidence="4 5">
    <name type="scientific">Puma concolor</name>
    <name type="common">Mountain lion</name>
    <name type="synonym">Felis concolor</name>
    <dbReference type="NCBI Taxonomy" id="9696"/>
    <lineage>
        <taxon>Eukaryota</taxon>
        <taxon>Metazoa</taxon>
        <taxon>Chordata</taxon>
        <taxon>Craniata</taxon>
        <taxon>Vertebrata</taxon>
        <taxon>Euteleostomi</taxon>
        <taxon>Mammalia</taxon>
        <taxon>Eutheria</taxon>
        <taxon>Laurasiatheria</taxon>
        <taxon>Carnivora</taxon>
        <taxon>Feliformia</taxon>
        <taxon>Felidae</taxon>
        <taxon>Felinae</taxon>
        <taxon>Puma</taxon>
    </lineage>
</organism>
<dbReference type="GeneID" id="112858934"/>
<dbReference type="PANTHER" id="PTHR31061">
    <property type="entry name" value="LD22376P"/>
    <property type="match status" value="1"/>
</dbReference>
<dbReference type="AlphaFoldDB" id="A0A6P6HRL6"/>
<feature type="transmembrane region" description="Helical" evidence="2">
    <location>
        <begin position="504"/>
        <end position="524"/>
    </location>
</feature>
<feature type="transmembrane region" description="Helical" evidence="2">
    <location>
        <begin position="393"/>
        <end position="414"/>
    </location>
</feature>
<dbReference type="KEGG" id="pcoo:112858934"/>
<feature type="transmembrane region" description="Helical" evidence="2">
    <location>
        <begin position="721"/>
        <end position="739"/>
    </location>
</feature>
<keyword evidence="2" id="KW-0812">Transmembrane</keyword>
<feature type="transmembrane region" description="Helical" evidence="2">
    <location>
        <begin position="615"/>
        <end position="637"/>
    </location>
</feature>
<dbReference type="PANTHER" id="PTHR31061:SF37">
    <property type="entry name" value="HEPARAN-ALPHA-GLUCOSAMINIDE N-ACETYLTRANSFERASE"/>
    <property type="match status" value="1"/>
</dbReference>
<keyword evidence="2" id="KW-0472">Membrane</keyword>
<keyword evidence="4" id="KW-1185">Reference proteome</keyword>
<evidence type="ECO:0000313" key="4">
    <source>
        <dbReference type="Proteomes" id="UP000515131"/>
    </source>
</evidence>
<feature type="transmembrane region" description="Helical" evidence="2">
    <location>
        <begin position="649"/>
        <end position="672"/>
    </location>
</feature>
<feature type="transmembrane region" description="Helical" evidence="2">
    <location>
        <begin position="426"/>
        <end position="445"/>
    </location>
</feature>
<feature type="transmembrane region" description="Helical" evidence="2">
    <location>
        <begin position="280"/>
        <end position="299"/>
    </location>
</feature>
<feature type="domain" description="Heparan-alpha-glucosaminide N-acetyltransferase catalytic" evidence="3">
    <location>
        <begin position="351"/>
        <end position="474"/>
    </location>
</feature>